<protein>
    <recommendedName>
        <fullName evidence="1">non-specific serine/threonine protein kinase</fullName>
        <ecNumber evidence="1">2.7.11.1</ecNumber>
    </recommendedName>
</protein>
<keyword evidence="11" id="KW-1185">Reference proteome</keyword>
<keyword evidence="2" id="KW-0723">Serine/threonine-protein kinase</keyword>
<evidence type="ECO:0000256" key="7">
    <source>
        <dbReference type="SAM" id="Coils"/>
    </source>
</evidence>
<evidence type="ECO:0000256" key="8">
    <source>
        <dbReference type="SAM" id="MobiDB-lite"/>
    </source>
</evidence>
<evidence type="ECO:0000256" key="4">
    <source>
        <dbReference type="ARBA" id="ARBA00022741"/>
    </source>
</evidence>
<feature type="region of interest" description="Disordered" evidence="8">
    <location>
        <begin position="604"/>
        <end position="628"/>
    </location>
</feature>
<dbReference type="Pfam" id="PF00069">
    <property type="entry name" value="Pkinase"/>
    <property type="match status" value="2"/>
</dbReference>
<dbReference type="OrthoDB" id="10020333at2759"/>
<dbReference type="Gene3D" id="1.10.510.10">
    <property type="entry name" value="Transferase(Phosphotransferase) domain 1"/>
    <property type="match status" value="1"/>
</dbReference>
<dbReference type="PROSITE" id="PS00108">
    <property type="entry name" value="PROTEIN_KINASE_ST"/>
    <property type="match status" value="1"/>
</dbReference>
<dbReference type="InterPro" id="IPR011009">
    <property type="entry name" value="Kinase-like_dom_sf"/>
</dbReference>
<evidence type="ECO:0000256" key="2">
    <source>
        <dbReference type="ARBA" id="ARBA00022527"/>
    </source>
</evidence>
<dbReference type="InterPro" id="IPR008271">
    <property type="entry name" value="Ser/Thr_kinase_AS"/>
</dbReference>
<organism evidence="10 11">
    <name type="scientific">Pyrrhoderma noxium</name>
    <dbReference type="NCBI Taxonomy" id="2282107"/>
    <lineage>
        <taxon>Eukaryota</taxon>
        <taxon>Fungi</taxon>
        <taxon>Dikarya</taxon>
        <taxon>Basidiomycota</taxon>
        <taxon>Agaricomycotina</taxon>
        <taxon>Agaricomycetes</taxon>
        <taxon>Hymenochaetales</taxon>
        <taxon>Hymenochaetaceae</taxon>
        <taxon>Pyrrhoderma</taxon>
    </lineage>
</organism>
<dbReference type="PROSITE" id="PS50011">
    <property type="entry name" value="PROTEIN_KINASE_DOM"/>
    <property type="match status" value="1"/>
</dbReference>
<dbReference type="STRING" id="2282107.A0A286UPG2"/>
<comment type="caution">
    <text evidence="10">The sequence shown here is derived from an EMBL/GenBank/DDBJ whole genome shotgun (WGS) entry which is preliminary data.</text>
</comment>
<dbReference type="GO" id="GO:0005634">
    <property type="term" value="C:nucleus"/>
    <property type="evidence" value="ECO:0007669"/>
    <property type="project" value="TreeGrafter"/>
</dbReference>
<keyword evidence="7" id="KW-0175">Coiled coil</keyword>
<dbReference type="GO" id="GO:0005524">
    <property type="term" value="F:ATP binding"/>
    <property type="evidence" value="ECO:0007669"/>
    <property type="project" value="UniProtKB-KW"/>
</dbReference>
<feature type="region of interest" description="Disordered" evidence="8">
    <location>
        <begin position="683"/>
        <end position="740"/>
    </location>
</feature>
<feature type="compositionally biased region" description="Acidic residues" evidence="8">
    <location>
        <begin position="716"/>
        <end position="740"/>
    </location>
</feature>
<feature type="compositionally biased region" description="Basic and acidic residues" evidence="8">
    <location>
        <begin position="706"/>
        <end position="715"/>
    </location>
</feature>
<dbReference type="InterPro" id="IPR000719">
    <property type="entry name" value="Prot_kinase_dom"/>
</dbReference>
<keyword evidence="4" id="KW-0547">Nucleotide-binding</keyword>
<feature type="coiled-coil region" evidence="7">
    <location>
        <begin position="166"/>
        <end position="193"/>
    </location>
</feature>
<dbReference type="GO" id="GO:0044773">
    <property type="term" value="P:mitotic DNA damage checkpoint signaling"/>
    <property type="evidence" value="ECO:0007669"/>
    <property type="project" value="TreeGrafter"/>
</dbReference>
<evidence type="ECO:0000256" key="5">
    <source>
        <dbReference type="ARBA" id="ARBA00022777"/>
    </source>
</evidence>
<dbReference type="FunCoup" id="A0A286UPG2">
    <property type="interactions" value="368"/>
</dbReference>
<proteinExistence type="predicted"/>
<keyword evidence="6" id="KW-0067">ATP-binding</keyword>
<dbReference type="AlphaFoldDB" id="A0A286UPG2"/>
<evidence type="ECO:0000256" key="1">
    <source>
        <dbReference type="ARBA" id="ARBA00012513"/>
    </source>
</evidence>
<dbReference type="EMBL" id="NBII01000003">
    <property type="protein sequence ID" value="PAV21404.1"/>
    <property type="molecule type" value="Genomic_DNA"/>
</dbReference>
<dbReference type="GO" id="GO:0004674">
    <property type="term" value="F:protein serine/threonine kinase activity"/>
    <property type="evidence" value="ECO:0007669"/>
    <property type="project" value="UniProtKB-KW"/>
</dbReference>
<dbReference type="Gene3D" id="3.30.200.20">
    <property type="entry name" value="Phosphorylase Kinase, domain 1"/>
    <property type="match status" value="1"/>
</dbReference>
<dbReference type="SMART" id="SM00220">
    <property type="entry name" value="S_TKc"/>
    <property type="match status" value="1"/>
</dbReference>
<dbReference type="CDD" id="cd14019">
    <property type="entry name" value="STKc_Cdc7"/>
    <property type="match status" value="1"/>
</dbReference>
<sequence>MAAIFSRHSSNPCELPTSDPQNLRFRQQLEQARATCMPSSDDPLTGYSVADQLHTYQTHINTVFPGLITPRAAPRSRSRNLDQHRDPKAIEEQEELVYSEDELNIVPVIIEPQATGSNAPVSKLREKSILNVEEDEFPDDEILDLEDELTDTDEIDTDTDEELSILLKSQDEQDEIAEEIEDLKTAMPQLSEDYEIIDRLGTGTFSSVYKAIDLGYYSKWHNITWQGRHLSTTSSLGQPSDYARNDERKVYVAIKRIYVTSNPERIRNEISILEDCRGCRHVSQLITAFRHKDQVVVILPYHRNDDFRDIYRLLPMPGIKAYFRCLLRALRDIHSRGILHRDVKPANFLFDARTYEGTLCDFGLACRVDFGTRNGHCLHTPATAENLHGKKKPSKHYDVNLVKSSQREARLKSSLPSEKVGYLDKDMRPVSKANRAGTRGFRAPEVLLKCSDQTGAIDIWSVGMIFLFYLTGKFPLFQSNDDIEALMEIASVIGRRRMESAATLHSRTFATNVPSITREGMTWREFVEKNNPNVIYPLGYTRPSSNSSNDSLEITNAEDVELEAYRQDLELAFDFLEKLLLPESIYRITARDALYHPFLAEVPPSGNTESSGSSSLTGSNHAEDMELGDDAFFPHPIGEGRCGEYHFLDEVTEEHSVRIIGPDGTEEVRVIQAGEGIPIGNRPCEFHESMPEFQNGHTNDDDDEDSGKLKYTHEDEGNDSDVDVDVDADHELDEEGLNDL</sequence>
<dbReference type="InParanoid" id="A0A286UPG2"/>
<dbReference type="Proteomes" id="UP000217199">
    <property type="component" value="Unassembled WGS sequence"/>
</dbReference>
<evidence type="ECO:0000313" key="10">
    <source>
        <dbReference type="EMBL" id="PAV21404.1"/>
    </source>
</evidence>
<keyword evidence="3" id="KW-0808">Transferase</keyword>
<feature type="domain" description="Protein kinase" evidence="9">
    <location>
        <begin position="194"/>
        <end position="599"/>
    </location>
</feature>
<keyword evidence="5 10" id="KW-0418">Kinase</keyword>
<accession>A0A286UPG2</accession>
<evidence type="ECO:0000256" key="6">
    <source>
        <dbReference type="ARBA" id="ARBA00022840"/>
    </source>
</evidence>
<evidence type="ECO:0000256" key="3">
    <source>
        <dbReference type="ARBA" id="ARBA00022679"/>
    </source>
</evidence>
<dbReference type="SUPFAM" id="SSF56112">
    <property type="entry name" value="Protein kinase-like (PK-like)"/>
    <property type="match status" value="1"/>
</dbReference>
<gene>
    <name evidence="10" type="ORF">PNOK_0403100</name>
</gene>
<dbReference type="PANTHER" id="PTHR44167:SF23">
    <property type="entry name" value="CDC7 KINASE, ISOFORM A-RELATED"/>
    <property type="match status" value="1"/>
</dbReference>
<evidence type="ECO:0000259" key="9">
    <source>
        <dbReference type="PROSITE" id="PS50011"/>
    </source>
</evidence>
<dbReference type="EC" id="2.7.11.1" evidence="1"/>
<dbReference type="PANTHER" id="PTHR44167">
    <property type="entry name" value="OVARIAN-SPECIFIC SERINE/THREONINE-PROTEIN KINASE LOK-RELATED"/>
    <property type="match status" value="1"/>
</dbReference>
<evidence type="ECO:0000313" key="11">
    <source>
        <dbReference type="Proteomes" id="UP000217199"/>
    </source>
</evidence>
<feature type="compositionally biased region" description="Low complexity" evidence="8">
    <location>
        <begin position="605"/>
        <end position="620"/>
    </location>
</feature>
<reference evidence="10 11" key="1">
    <citation type="journal article" date="2017" name="Mol. Ecol.">
        <title>Comparative and population genomic landscape of Phellinus noxius: A hypervariable fungus causing root rot in trees.</title>
        <authorList>
            <person name="Chung C.L."/>
            <person name="Lee T.J."/>
            <person name="Akiba M."/>
            <person name="Lee H.H."/>
            <person name="Kuo T.H."/>
            <person name="Liu D."/>
            <person name="Ke H.M."/>
            <person name="Yokoi T."/>
            <person name="Roa M.B."/>
            <person name="Lu M.J."/>
            <person name="Chang Y.Y."/>
            <person name="Ann P.J."/>
            <person name="Tsai J.N."/>
            <person name="Chen C.Y."/>
            <person name="Tzean S.S."/>
            <person name="Ota Y."/>
            <person name="Hattori T."/>
            <person name="Sahashi N."/>
            <person name="Liou R.F."/>
            <person name="Kikuchi T."/>
            <person name="Tsai I.J."/>
        </authorList>
    </citation>
    <scope>NUCLEOTIDE SEQUENCE [LARGE SCALE GENOMIC DNA]</scope>
    <source>
        <strain evidence="10 11">FFPRI411160</strain>
    </source>
</reference>
<name>A0A286UPG2_9AGAM</name>